<sequence>KRPSTSSSQPDVAQDTISKVKEIFGVDPTTLRAPINRPTKVIRELYKNSGFELFKWKDFIEPNELLLKDINIFLLRAFLYRENNGV</sequence>
<gene>
    <name evidence="1" type="ORF">UJA718_LOCUS37486</name>
</gene>
<evidence type="ECO:0000313" key="1">
    <source>
        <dbReference type="EMBL" id="CAF4725512.1"/>
    </source>
</evidence>
<proteinExistence type="predicted"/>
<feature type="non-terminal residue" evidence="1">
    <location>
        <position position="86"/>
    </location>
</feature>
<accession>A0A821JTU7</accession>
<name>A0A821JTU7_9BILA</name>
<comment type="caution">
    <text evidence="1">The sequence shown here is derived from an EMBL/GenBank/DDBJ whole genome shotgun (WGS) entry which is preliminary data.</text>
</comment>
<dbReference type="AlphaFoldDB" id="A0A821JTU7"/>
<dbReference type="EMBL" id="CAJOBP010037310">
    <property type="protein sequence ID" value="CAF4725512.1"/>
    <property type="molecule type" value="Genomic_DNA"/>
</dbReference>
<organism evidence="1 2">
    <name type="scientific">Rotaria socialis</name>
    <dbReference type="NCBI Taxonomy" id="392032"/>
    <lineage>
        <taxon>Eukaryota</taxon>
        <taxon>Metazoa</taxon>
        <taxon>Spiralia</taxon>
        <taxon>Gnathifera</taxon>
        <taxon>Rotifera</taxon>
        <taxon>Eurotatoria</taxon>
        <taxon>Bdelloidea</taxon>
        <taxon>Philodinida</taxon>
        <taxon>Philodinidae</taxon>
        <taxon>Rotaria</taxon>
    </lineage>
</organism>
<dbReference type="Proteomes" id="UP000663873">
    <property type="component" value="Unassembled WGS sequence"/>
</dbReference>
<evidence type="ECO:0000313" key="2">
    <source>
        <dbReference type="Proteomes" id="UP000663873"/>
    </source>
</evidence>
<keyword evidence="2" id="KW-1185">Reference proteome</keyword>
<reference evidence="1" key="1">
    <citation type="submission" date="2021-02" db="EMBL/GenBank/DDBJ databases">
        <authorList>
            <person name="Nowell W R."/>
        </authorList>
    </citation>
    <scope>NUCLEOTIDE SEQUENCE</scope>
</reference>
<protein>
    <submittedName>
        <fullName evidence="1">Uncharacterized protein</fullName>
    </submittedName>
</protein>